<dbReference type="InterPro" id="IPR014729">
    <property type="entry name" value="Rossmann-like_a/b/a_fold"/>
</dbReference>
<comment type="subunit">
    <text evidence="2 12">Monomer.</text>
</comment>
<feature type="binding site" evidence="12">
    <location>
        <position position="29"/>
    </location>
    <ligand>
        <name>Zn(2+)</name>
        <dbReference type="ChEBI" id="CHEBI:29105"/>
    </ligand>
</feature>
<dbReference type="NCBIfam" id="TIGR00435">
    <property type="entry name" value="cysS"/>
    <property type="match status" value="1"/>
</dbReference>
<dbReference type="InterPro" id="IPR056411">
    <property type="entry name" value="CysS_C"/>
</dbReference>
<evidence type="ECO:0000256" key="3">
    <source>
        <dbReference type="ARBA" id="ARBA00022490"/>
    </source>
</evidence>
<proteinExistence type="inferred from homology"/>
<comment type="catalytic activity">
    <reaction evidence="11 12">
        <text>tRNA(Cys) + L-cysteine + ATP = L-cysteinyl-tRNA(Cys) + AMP + diphosphate</text>
        <dbReference type="Rhea" id="RHEA:17773"/>
        <dbReference type="Rhea" id="RHEA-COMP:9661"/>
        <dbReference type="Rhea" id="RHEA-COMP:9679"/>
        <dbReference type="ChEBI" id="CHEBI:30616"/>
        <dbReference type="ChEBI" id="CHEBI:33019"/>
        <dbReference type="ChEBI" id="CHEBI:35235"/>
        <dbReference type="ChEBI" id="CHEBI:78442"/>
        <dbReference type="ChEBI" id="CHEBI:78517"/>
        <dbReference type="ChEBI" id="CHEBI:456215"/>
        <dbReference type="EC" id="6.1.1.16"/>
    </reaction>
</comment>
<dbReference type="EC" id="6.1.1.16" evidence="12"/>
<dbReference type="PANTHER" id="PTHR10890">
    <property type="entry name" value="CYSTEINYL-TRNA SYNTHETASE"/>
    <property type="match status" value="1"/>
</dbReference>
<name>A0ABT0YBV5_9ACTN</name>
<dbReference type="InterPro" id="IPR009080">
    <property type="entry name" value="tRNAsynth_Ia_anticodon-bd"/>
</dbReference>
<comment type="cofactor">
    <cofactor evidence="12">
        <name>Zn(2+)</name>
        <dbReference type="ChEBI" id="CHEBI:29105"/>
    </cofactor>
    <text evidence="12">Binds 1 zinc ion per subunit.</text>
</comment>
<dbReference type="SUPFAM" id="SSF47323">
    <property type="entry name" value="Anticodon-binding domain of a subclass of class I aminoacyl-tRNA synthetases"/>
    <property type="match status" value="1"/>
</dbReference>
<keyword evidence="9 12" id="KW-0648">Protein biosynthesis</keyword>
<feature type="binding site" evidence="12">
    <location>
        <position position="270"/>
    </location>
    <ligand>
        <name>ATP</name>
        <dbReference type="ChEBI" id="CHEBI:30616"/>
    </ligand>
</feature>
<dbReference type="Pfam" id="PF09190">
    <property type="entry name" value="DALR_2"/>
    <property type="match status" value="1"/>
</dbReference>
<dbReference type="RefSeq" id="WP_251803226.1">
    <property type="nucleotide sequence ID" value="NZ_JAMQOL010000060.1"/>
</dbReference>
<dbReference type="Proteomes" id="UP001523216">
    <property type="component" value="Unassembled WGS sequence"/>
</dbReference>
<dbReference type="PANTHER" id="PTHR10890:SF30">
    <property type="entry name" value="CYSTEINE--TRNA LIGASE"/>
    <property type="match status" value="1"/>
</dbReference>
<keyword evidence="8 12" id="KW-0067">ATP-binding</keyword>
<feature type="binding site" evidence="12">
    <location>
        <position position="236"/>
    </location>
    <ligand>
        <name>Zn(2+)</name>
        <dbReference type="ChEBI" id="CHEBI:29105"/>
    </ligand>
</feature>
<evidence type="ECO:0000313" key="15">
    <source>
        <dbReference type="Proteomes" id="UP001523216"/>
    </source>
</evidence>
<keyword evidence="7 12" id="KW-0862">Zinc</keyword>
<dbReference type="Gene3D" id="3.40.50.620">
    <property type="entry name" value="HUPs"/>
    <property type="match status" value="1"/>
</dbReference>
<evidence type="ECO:0000256" key="2">
    <source>
        <dbReference type="ARBA" id="ARBA00011245"/>
    </source>
</evidence>
<evidence type="ECO:0000259" key="13">
    <source>
        <dbReference type="SMART" id="SM00840"/>
    </source>
</evidence>
<dbReference type="CDD" id="cd00672">
    <property type="entry name" value="CysRS_core"/>
    <property type="match status" value="1"/>
</dbReference>
<keyword evidence="4 12" id="KW-0436">Ligase</keyword>
<dbReference type="HAMAP" id="MF_00041">
    <property type="entry name" value="Cys_tRNA_synth"/>
    <property type="match status" value="1"/>
</dbReference>
<keyword evidence="3 12" id="KW-0963">Cytoplasm</keyword>
<sequence>MTLKLHDTLAGTIRTFVPVTAGACRIYVCGATVQSAPHVGHMRSGVNFDVLRRWLVKSEYSVTLVRNVTDIDDKILAAAPAVGEAWWALAYANERAFAQAYDTLGCLPPTAAPRATGHVPDMIELMRELIDRGHAYAAGGDVYFAVSTFPEYGALSGQRLDDMQSANDADDKLKRDPRDFALWKRHKPDEGAAASWSTPWGPGRPGWHLECSAMVDRYLGAEFDIHGGGTELIFPHHENEIAQSRAAGRPFARYWVHNGLLNLDESKMSKSLGNVIGLPHILSLVRPIELRYYLAFPHYRSVIEYTEDALLEAAVAFRRVENFVLRAHEQGGLRERAERRLPPEFVAAMNDDLATPRAMAVLHDVVRVGNAALADGDATTAGAALSSVQAMLDVLGLDPHSTIWSRDASDGSRSESVIGSLVDLMLDERSRARERNDYAEADRIRQRLHAAGVAVEDTPAGPRWMLAPLEAGTSHSR</sequence>
<keyword evidence="10 12" id="KW-0030">Aminoacyl-tRNA synthetase</keyword>
<dbReference type="InterPro" id="IPR024909">
    <property type="entry name" value="Cys-tRNA/MSH_ligase"/>
</dbReference>
<comment type="subcellular location">
    <subcellularLocation>
        <location evidence="12">Cytoplasm</location>
    </subcellularLocation>
</comment>
<dbReference type="PRINTS" id="PR00983">
    <property type="entry name" value="TRNASYNTHCYS"/>
</dbReference>
<dbReference type="SMART" id="SM00840">
    <property type="entry name" value="DALR_2"/>
    <property type="match status" value="1"/>
</dbReference>
<evidence type="ECO:0000256" key="12">
    <source>
        <dbReference type="HAMAP-Rule" id="MF_00041"/>
    </source>
</evidence>
<evidence type="ECO:0000313" key="14">
    <source>
        <dbReference type="EMBL" id="MCM4083527.1"/>
    </source>
</evidence>
<comment type="caution">
    <text evidence="14">The sequence shown here is derived from an EMBL/GenBank/DDBJ whole genome shotgun (WGS) entry which is preliminary data.</text>
</comment>
<feature type="short sequence motif" description="'KMSKS' region" evidence="12">
    <location>
        <begin position="267"/>
        <end position="271"/>
    </location>
</feature>
<accession>A0ABT0YBV5</accession>
<evidence type="ECO:0000256" key="7">
    <source>
        <dbReference type="ARBA" id="ARBA00022833"/>
    </source>
</evidence>
<evidence type="ECO:0000256" key="8">
    <source>
        <dbReference type="ARBA" id="ARBA00022840"/>
    </source>
</evidence>
<evidence type="ECO:0000256" key="9">
    <source>
        <dbReference type="ARBA" id="ARBA00022917"/>
    </source>
</evidence>
<evidence type="ECO:0000256" key="11">
    <source>
        <dbReference type="ARBA" id="ARBA00047398"/>
    </source>
</evidence>
<gene>
    <name evidence="12 14" type="primary">cysS</name>
    <name evidence="14" type="ORF">LXN57_38870</name>
</gene>
<dbReference type="Gene3D" id="1.20.120.1910">
    <property type="entry name" value="Cysteine-tRNA ligase, C-terminal anti-codon recognition domain"/>
    <property type="match status" value="1"/>
</dbReference>
<protein>
    <recommendedName>
        <fullName evidence="12">Cysteine--tRNA ligase</fullName>
        <ecNumber evidence="12">6.1.1.16</ecNumber>
    </recommendedName>
    <alternativeName>
        <fullName evidence="12">Cysteinyl-tRNA synthetase</fullName>
        <shortName evidence="12">CysRS</shortName>
    </alternativeName>
</protein>
<dbReference type="Pfam" id="PF23493">
    <property type="entry name" value="CysS_C"/>
    <property type="match status" value="1"/>
</dbReference>
<evidence type="ECO:0000256" key="10">
    <source>
        <dbReference type="ARBA" id="ARBA00023146"/>
    </source>
</evidence>
<comment type="similarity">
    <text evidence="1 12">Belongs to the class-I aminoacyl-tRNA synthetase family.</text>
</comment>
<dbReference type="InterPro" id="IPR015803">
    <property type="entry name" value="Cys-tRNA-ligase"/>
</dbReference>
<keyword evidence="15" id="KW-1185">Reference proteome</keyword>
<evidence type="ECO:0000256" key="5">
    <source>
        <dbReference type="ARBA" id="ARBA00022723"/>
    </source>
</evidence>
<feature type="binding site" evidence="12">
    <location>
        <position position="211"/>
    </location>
    <ligand>
        <name>Zn(2+)</name>
        <dbReference type="ChEBI" id="CHEBI:29105"/>
    </ligand>
</feature>
<keyword evidence="6 12" id="KW-0547">Nucleotide-binding</keyword>
<evidence type="ECO:0000256" key="4">
    <source>
        <dbReference type="ARBA" id="ARBA00022598"/>
    </source>
</evidence>
<feature type="domain" description="Cysteinyl-tRNA synthetase class Ia DALR" evidence="13">
    <location>
        <begin position="344"/>
        <end position="403"/>
    </location>
</feature>
<dbReference type="InterPro" id="IPR015273">
    <property type="entry name" value="Cys-tRNA-synt_Ia_DALR"/>
</dbReference>
<organism evidence="14 15">
    <name type="scientific">Paractinoplanes hotanensis</name>
    <dbReference type="NCBI Taxonomy" id="2906497"/>
    <lineage>
        <taxon>Bacteria</taxon>
        <taxon>Bacillati</taxon>
        <taxon>Actinomycetota</taxon>
        <taxon>Actinomycetes</taxon>
        <taxon>Micromonosporales</taxon>
        <taxon>Micromonosporaceae</taxon>
        <taxon>Paractinoplanes</taxon>
    </lineage>
</organism>
<evidence type="ECO:0000256" key="6">
    <source>
        <dbReference type="ARBA" id="ARBA00022741"/>
    </source>
</evidence>
<feature type="binding site" evidence="12">
    <location>
        <position position="240"/>
    </location>
    <ligand>
        <name>Zn(2+)</name>
        <dbReference type="ChEBI" id="CHEBI:29105"/>
    </ligand>
</feature>
<dbReference type="InterPro" id="IPR032678">
    <property type="entry name" value="tRNA-synt_1_cat_dom"/>
</dbReference>
<keyword evidence="5 12" id="KW-0479">Metal-binding</keyword>
<evidence type="ECO:0000256" key="1">
    <source>
        <dbReference type="ARBA" id="ARBA00005594"/>
    </source>
</evidence>
<dbReference type="GO" id="GO:0004817">
    <property type="term" value="F:cysteine-tRNA ligase activity"/>
    <property type="evidence" value="ECO:0007669"/>
    <property type="project" value="UniProtKB-EC"/>
</dbReference>
<feature type="short sequence motif" description="'HIGH' region" evidence="12">
    <location>
        <begin position="31"/>
        <end position="41"/>
    </location>
</feature>
<reference evidence="14 15" key="1">
    <citation type="submission" date="2022-06" db="EMBL/GenBank/DDBJ databases">
        <title>Actinoplanes abujensis sp. nov., isolated from Nigerian arid soil.</title>
        <authorList>
            <person name="Ding P."/>
        </authorList>
    </citation>
    <scope>NUCLEOTIDE SEQUENCE [LARGE SCALE GENOMIC DNA]</scope>
    <source>
        <strain evidence="15">TRM88002</strain>
    </source>
</reference>
<dbReference type="Pfam" id="PF01406">
    <property type="entry name" value="tRNA-synt_1e"/>
    <property type="match status" value="1"/>
</dbReference>
<dbReference type="EMBL" id="JAMQOL010000060">
    <property type="protein sequence ID" value="MCM4083527.1"/>
    <property type="molecule type" value="Genomic_DNA"/>
</dbReference>
<dbReference type="SUPFAM" id="SSF52374">
    <property type="entry name" value="Nucleotidylyl transferase"/>
    <property type="match status" value="1"/>
</dbReference>